<feature type="region of interest" description="Disordered" evidence="2">
    <location>
        <begin position="688"/>
        <end position="716"/>
    </location>
</feature>
<dbReference type="SMART" id="SM00355">
    <property type="entry name" value="ZnF_C2H2"/>
    <property type="match status" value="6"/>
</dbReference>
<feature type="domain" description="C2H2-type" evidence="3">
    <location>
        <begin position="249"/>
        <end position="277"/>
    </location>
</feature>
<feature type="compositionally biased region" description="Low complexity" evidence="2">
    <location>
        <begin position="442"/>
        <end position="452"/>
    </location>
</feature>
<feature type="compositionally biased region" description="Basic and acidic residues" evidence="2">
    <location>
        <begin position="548"/>
        <end position="560"/>
    </location>
</feature>
<keyword evidence="5" id="KW-1185">Reference proteome</keyword>
<feature type="region of interest" description="Disordered" evidence="2">
    <location>
        <begin position="627"/>
        <end position="647"/>
    </location>
</feature>
<evidence type="ECO:0000313" key="4">
    <source>
        <dbReference type="EnsemblMetazoa" id="XP_050513308.1"/>
    </source>
</evidence>
<protein>
    <recommendedName>
        <fullName evidence="3">C2H2-type domain-containing protein</fullName>
    </recommendedName>
</protein>
<dbReference type="Gene3D" id="3.30.160.60">
    <property type="entry name" value="Classic Zinc Finger"/>
    <property type="match status" value="1"/>
</dbReference>
<proteinExistence type="predicted"/>
<feature type="compositionally biased region" description="Polar residues" evidence="2">
    <location>
        <begin position="1106"/>
        <end position="1115"/>
    </location>
</feature>
<feature type="compositionally biased region" description="Polar residues" evidence="2">
    <location>
        <begin position="1088"/>
        <end position="1097"/>
    </location>
</feature>
<dbReference type="PANTHER" id="PTHR21020:SF0">
    <property type="entry name" value="ZINC FINGER PROTEIN 800"/>
    <property type="match status" value="1"/>
</dbReference>
<feature type="compositionally biased region" description="Basic and acidic residues" evidence="2">
    <location>
        <begin position="569"/>
        <end position="587"/>
    </location>
</feature>
<keyword evidence="1" id="KW-0863">Zinc-finger</keyword>
<evidence type="ECO:0000256" key="2">
    <source>
        <dbReference type="SAM" id="MobiDB-lite"/>
    </source>
</evidence>
<organism evidence="4 5">
    <name type="scientific">Diabrotica virgifera virgifera</name>
    <name type="common">western corn rootworm</name>
    <dbReference type="NCBI Taxonomy" id="50390"/>
    <lineage>
        <taxon>Eukaryota</taxon>
        <taxon>Metazoa</taxon>
        <taxon>Ecdysozoa</taxon>
        <taxon>Arthropoda</taxon>
        <taxon>Hexapoda</taxon>
        <taxon>Insecta</taxon>
        <taxon>Pterygota</taxon>
        <taxon>Neoptera</taxon>
        <taxon>Endopterygota</taxon>
        <taxon>Coleoptera</taxon>
        <taxon>Polyphaga</taxon>
        <taxon>Cucujiformia</taxon>
        <taxon>Chrysomeloidea</taxon>
        <taxon>Chrysomelidae</taxon>
        <taxon>Galerucinae</taxon>
        <taxon>Diabroticina</taxon>
        <taxon>Diabroticites</taxon>
        <taxon>Diabrotica</taxon>
    </lineage>
</organism>
<dbReference type="Proteomes" id="UP001652700">
    <property type="component" value="Unplaced"/>
</dbReference>
<feature type="region of interest" description="Disordered" evidence="2">
    <location>
        <begin position="748"/>
        <end position="791"/>
    </location>
</feature>
<feature type="region of interest" description="Disordered" evidence="2">
    <location>
        <begin position="1046"/>
        <end position="1070"/>
    </location>
</feature>
<dbReference type="EnsemblMetazoa" id="XM_050657351.1">
    <property type="protein sequence ID" value="XP_050513308.1"/>
    <property type="gene ID" value="LOC114334531"/>
</dbReference>
<evidence type="ECO:0000256" key="1">
    <source>
        <dbReference type="PROSITE-ProRule" id="PRU00042"/>
    </source>
</evidence>
<dbReference type="InterPro" id="IPR013087">
    <property type="entry name" value="Znf_C2H2_type"/>
</dbReference>
<evidence type="ECO:0000313" key="5">
    <source>
        <dbReference type="Proteomes" id="UP001652700"/>
    </source>
</evidence>
<name>A0ABM5KSZ1_DIAVI</name>
<feature type="region of interest" description="Disordered" evidence="2">
    <location>
        <begin position="528"/>
        <end position="587"/>
    </location>
</feature>
<reference evidence="4" key="1">
    <citation type="submission" date="2025-05" db="UniProtKB">
        <authorList>
            <consortium name="EnsemblMetazoa"/>
        </authorList>
    </citation>
    <scope>IDENTIFICATION</scope>
</reference>
<dbReference type="GeneID" id="114334531"/>
<dbReference type="RefSeq" id="XP_050513308.1">
    <property type="nucleotide sequence ID" value="XM_050657351.1"/>
</dbReference>
<feature type="compositionally biased region" description="Basic and acidic residues" evidence="2">
    <location>
        <begin position="395"/>
        <end position="422"/>
    </location>
</feature>
<evidence type="ECO:0000259" key="3">
    <source>
        <dbReference type="PROSITE" id="PS50157"/>
    </source>
</evidence>
<keyword evidence="1" id="KW-0479">Metal-binding</keyword>
<accession>A0ABM5KSZ1</accession>
<feature type="region of interest" description="Disordered" evidence="2">
    <location>
        <begin position="395"/>
        <end position="452"/>
    </location>
</feature>
<feature type="region of interest" description="Disordered" evidence="2">
    <location>
        <begin position="1083"/>
        <end position="1115"/>
    </location>
</feature>
<feature type="region of interest" description="Disordered" evidence="2">
    <location>
        <begin position="323"/>
        <end position="346"/>
    </location>
</feature>
<feature type="compositionally biased region" description="Low complexity" evidence="2">
    <location>
        <begin position="628"/>
        <end position="639"/>
    </location>
</feature>
<dbReference type="PANTHER" id="PTHR21020">
    <property type="entry name" value="ZINC FINGER PROTEIN 800"/>
    <property type="match status" value="1"/>
</dbReference>
<dbReference type="PROSITE" id="PS50157">
    <property type="entry name" value="ZINC_FINGER_C2H2_2"/>
    <property type="match status" value="2"/>
</dbReference>
<feature type="compositionally biased region" description="Basic and acidic residues" evidence="2">
    <location>
        <begin position="528"/>
        <end position="541"/>
    </location>
</feature>
<dbReference type="InterPro" id="IPR039149">
    <property type="entry name" value="ZNF800"/>
</dbReference>
<keyword evidence="1" id="KW-0862">Zinc</keyword>
<dbReference type="PROSITE" id="PS00028">
    <property type="entry name" value="ZINC_FINGER_C2H2_1"/>
    <property type="match status" value="3"/>
</dbReference>
<sequence length="1115" mass="126304">MTIYTEYTMTNRQTKKVKKPLQTTLGKAPGQNEKEEMDVSHLKRPIETSIYTIQEIMNLLKNATEEVKEYITYECDIMFECRICRNIFRSLANFILHKRNYCRLKYKRLDTSCNGDILQDRVPPPEPPEDRTAVRGLVPVIEKLKEQQEVKQLTEELLVADLSAEKKSEDDVPHTILGSSVLLQNIVTNNAAVFQTVLSSDKPESMRNEVMELHGILESDKVVLGPDGKVCNFKTNQINAKPVIPPSRFSCSKCNGKFSTRKTLSFHLKNKHNDSRTVYVCPDCKETFANTWSVFRHLYKVHRKSSSQVKKLRDQISNNVIRKDQETQKKVQKKVTNTEKPDEENQWLNNIEGDNDLQMCGGCGKRFERKAALQSHATMCVKRIAVCNTIKENNAKKKEEESKDKAKRNKEEKSPSPEHVETQLKGASKRKPYLLRTYKQPSGSKVVSRRSSSVVSNESTCDKIVNCSISDEDKSKQSKNSDSARVVVKEMEVVLRKEDMLCSSANIMDSQLITSIGKDNRFELIQEEETSHRRESQKDLVDTYLQGDKNEIPKETDKPATSRAPRNRRFMDKSKATGTEKELVGEKEGSESGFSLLFRQINDKVTKKSIAADTIQNLSGVLSSQNLSMTSSEGSSSSSIELPNSDIDKNNRIEEIKEEPQFDPTPGGIIIVDYLSDKQIKEEDIEKIKSDEDGATFGFKSPPSTPQKNKKNSSPIGAIRIRSLTALRSLSKDSGSLAVLRSFSKDSESLDDDMPVLEPSVTPPKAPKGSKRIPQESRSPKAGRNSKKPKLLVGNRKRRATIDGEIVRKSIKRNNANVMVDEEGVSSEFMKKAAPYMDISTMTCKPCKLHYTSRDQLLDHMSNHFDWYQFQCRRCAFVSYTKTECCNHAKVKHGIQSSQLDNVVLWIPYWKSPLMSSSFHELRDEQMGGKHTNEVMVCSDDDVKIVENDETDPAKKVTDPIIYDSDPDMPVFDDSEESKPLITPFRSIDEIECIDITDEDQENFQLEVPQEMYTSHLFELVDLDDLRPAALREGAIERSNCATPVSLAGESEASDKSPSDTANLRPTRNRMRSIKTLQSDFFYDMGKTNRQSETVKTNGPLKQKKNGSSNIKKDK</sequence>
<feature type="domain" description="C2H2-type" evidence="3">
    <location>
        <begin position="279"/>
        <end position="307"/>
    </location>
</feature>